<accession>A0AAJ1QYZ1</accession>
<dbReference type="EMBL" id="JAUFQH010000010">
    <property type="protein sequence ID" value="MDN3620191.1"/>
    <property type="molecule type" value="Genomic_DNA"/>
</dbReference>
<dbReference type="PANTHER" id="PTHR35812:SF1">
    <property type="entry name" value="LIPOPROTEIN"/>
    <property type="match status" value="1"/>
</dbReference>
<gene>
    <name evidence="3" type="ORF">QWY81_12065</name>
</gene>
<feature type="domain" description="Lcl C-terminal" evidence="2">
    <location>
        <begin position="87"/>
        <end position="198"/>
    </location>
</feature>
<evidence type="ECO:0000256" key="1">
    <source>
        <dbReference type="SAM" id="MobiDB-lite"/>
    </source>
</evidence>
<dbReference type="Pfam" id="PF07603">
    <property type="entry name" value="Lcl_C"/>
    <property type="match status" value="2"/>
</dbReference>
<dbReference type="RefSeq" id="WP_261973299.1">
    <property type="nucleotide sequence ID" value="NZ_CP103460.1"/>
</dbReference>
<evidence type="ECO:0000313" key="4">
    <source>
        <dbReference type="Proteomes" id="UP001228636"/>
    </source>
</evidence>
<feature type="domain" description="Lcl C-terminal" evidence="2">
    <location>
        <begin position="285"/>
        <end position="402"/>
    </location>
</feature>
<dbReference type="PANTHER" id="PTHR35812">
    <property type="entry name" value="LIPOPROTEIN"/>
    <property type="match status" value="1"/>
</dbReference>
<dbReference type="Proteomes" id="UP001228636">
    <property type="component" value="Unassembled WGS sequence"/>
</dbReference>
<feature type="region of interest" description="Disordered" evidence="1">
    <location>
        <begin position="196"/>
        <end position="262"/>
    </location>
</feature>
<evidence type="ECO:0000313" key="3">
    <source>
        <dbReference type="EMBL" id="MDN3620191.1"/>
    </source>
</evidence>
<reference evidence="3 4" key="1">
    <citation type="journal article" date="2014" name="Int. J. Syst. Evol. Microbiol.">
        <title>Complete genome sequence of Corynebacterium casei LMG S-19264T (=DSM 44701T), isolated from a smear-ripened cheese.</title>
        <authorList>
            <consortium name="US DOE Joint Genome Institute (JGI-PGF)"/>
            <person name="Walter F."/>
            <person name="Albersmeier A."/>
            <person name="Kalinowski J."/>
            <person name="Ruckert C."/>
        </authorList>
    </citation>
    <scope>NUCLEOTIDE SEQUENCE [LARGE SCALE GENOMIC DNA]</scope>
    <source>
        <strain evidence="3 4">CECT 8670</strain>
    </source>
</reference>
<dbReference type="InterPro" id="IPR011460">
    <property type="entry name" value="Lcl_C"/>
</dbReference>
<dbReference type="AlphaFoldDB" id="A0AAJ1QYZ1"/>
<evidence type="ECO:0000259" key="2">
    <source>
        <dbReference type="Pfam" id="PF07603"/>
    </source>
</evidence>
<name>A0AAJ1QYZ1_9FLAO</name>
<sequence>MKIIHNRNTVLTFTVCALVFMSCKNTETSKKEQNKNYNYTQIATGQVKAYGEDGEILSDLAPGDALYGQDANYLKGEEMSFQKSEDGTILDLNTGLTWQEIPTTEGFDWQGAKDYVEDLELGGYDDWRMPTLKELYSISDFSTGWPYLDTNYFSLVNNERVDKSEQYWAIEKYVGHTEEGGYTAAFGVNHATGHIKAYPGEAPGGRGDHKGPPPMGKRDANNQGSADQKAPPSKDVEQDEKNTAGHRPPPPGNGERPTGNPMLKHVRAVRGSIYGINDFADNGNQTITDNATGLMWAKNDSKKGLDWKSSLKYAEESELAGHSDWRLPNVKELQGIVDYSYAPGAKDTSLDRPAIDPIFNISEIKNENGDKDYPYFWTSTSARFQKGKPYYYAWYVAFGKAVNAEGLDFHGAGSVRFDTKHENGPAGEGGERYYNYVRLVRNVD</sequence>
<organism evidence="3 4">
    <name type="scientific">Polaribacter sejongensis</name>
    <dbReference type="NCBI Taxonomy" id="985043"/>
    <lineage>
        <taxon>Bacteria</taxon>
        <taxon>Pseudomonadati</taxon>
        <taxon>Bacteroidota</taxon>
        <taxon>Flavobacteriia</taxon>
        <taxon>Flavobacteriales</taxon>
        <taxon>Flavobacteriaceae</taxon>
    </lineage>
</organism>
<feature type="compositionally biased region" description="Basic and acidic residues" evidence="1">
    <location>
        <begin position="232"/>
        <end position="243"/>
    </location>
</feature>
<feature type="compositionally biased region" description="Basic and acidic residues" evidence="1">
    <location>
        <begin position="206"/>
        <end position="220"/>
    </location>
</feature>
<dbReference type="PROSITE" id="PS51257">
    <property type="entry name" value="PROKAR_LIPOPROTEIN"/>
    <property type="match status" value="1"/>
</dbReference>
<proteinExistence type="predicted"/>
<comment type="caution">
    <text evidence="3">The sequence shown here is derived from an EMBL/GenBank/DDBJ whole genome shotgun (WGS) entry which is preliminary data.</text>
</comment>
<protein>
    <submittedName>
        <fullName evidence="3">DUF1566 domain-containing protein</fullName>
    </submittedName>
</protein>